<protein>
    <submittedName>
        <fullName evidence="1">Str. FM013</fullName>
    </submittedName>
</protein>
<organism evidence="1 2">
    <name type="scientific">Penicillium camemberti (strain FM 013)</name>
    <dbReference type="NCBI Taxonomy" id="1429867"/>
    <lineage>
        <taxon>Eukaryota</taxon>
        <taxon>Fungi</taxon>
        <taxon>Dikarya</taxon>
        <taxon>Ascomycota</taxon>
        <taxon>Pezizomycotina</taxon>
        <taxon>Eurotiomycetes</taxon>
        <taxon>Eurotiomycetidae</taxon>
        <taxon>Eurotiales</taxon>
        <taxon>Aspergillaceae</taxon>
        <taxon>Penicillium</taxon>
    </lineage>
</organism>
<dbReference type="EMBL" id="HG793148">
    <property type="protein sequence ID" value="CRL25618.1"/>
    <property type="molecule type" value="Genomic_DNA"/>
</dbReference>
<name>A0A0G4PH19_PENC3</name>
<evidence type="ECO:0000313" key="1">
    <source>
        <dbReference type="EMBL" id="CRL25618.1"/>
    </source>
</evidence>
<keyword evidence="2" id="KW-1185">Reference proteome</keyword>
<sequence length="48" mass="5447">MPAFVALLTCILKTTTPPSGQFSKSLRLFAEINRFHEPITSSLLILWR</sequence>
<proteinExistence type="predicted"/>
<accession>A0A0G4PH19</accession>
<evidence type="ECO:0000313" key="2">
    <source>
        <dbReference type="Proteomes" id="UP000053732"/>
    </source>
</evidence>
<dbReference type="AlphaFoldDB" id="A0A0G4PH19"/>
<gene>
    <name evidence="1" type="ORF">PCAMFM013_S015g000204</name>
</gene>
<dbReference type="Proteomes" id="UP000053732">
    <property type="component" value="Unassembled WGS sequence"/>
</dbReference>
<reference evidence="1 2" key="1">
    <citation type="journal article" date="2014" name="Nat. Commun.">
        <title>Multiple recent horizontal transfers of a large genomic region in cheese making fungi.</title>
        <authorList>
            <person name="Cheeseman K."/>
            <person name="Ropars J."/>
            <person name="Renault P."/>
            <person name="Dupont J."/>
            <person name="Gouzy J."/>
            <person name="Branca A."/>
            <person name="Abraham A.L."/>
            <person name="Ceppi M."/>
            <person name="Conseiller E."/>
            <person name="Debuchy R."/>
            <person name="Malagnac F."/>
            <person name="Goarin A."/>
            <person name="Silar P."/>
            <person name="Lacoste S."/>
            <person name="Sallet E."/>
            <person name="Bensimon A."/>
            <person name="Giraud T."/>
            <person name="Brygoo Y."/>
        </authorList>
    </citation>
    <scope>NUCLEOTIDE SEQUENCE [LARGE SCALE GENOMIC DNA]</scope>
    <source>
        <strain evidence="2">FM 013</strain>
    </source>
</reference>